<dbReference type="GO" id="GO:0004066">
    <property type="term" value="F:asparagine synthase (glutamine-hydrolyzing) activity"/>
    <property type="evidence" value="ECO:0007669"/>
    <property type="project" value="UniProtKB-EC"/>
</dbReference>
<keyword evidence="6" id="KW-0028">Amino-acid biosynthesis</keyword>
<dbReference type="InterPro" id="IPR029055">
    <property type="entry name" value="Ntn_hydrolases_N"/>
</dbReference>
<dbReference type="SUPFAM" id="SSF56235">
    <property type="entry name" value="N-terminal nucleophile aminohydrolases (Ntn hydrolases)"/>
    <property type="match status" value="1"/>
</dbReference>
<comment type="pathway">
    <text evidence="1">Amino-acid biosynthesis; L-asparagine biosynthesis; L-asparagine from L-aspartate (L-Gln route): step 1/1.</text>
</comment>
<dbReference type="InterPro" id="IPR017932">
    <property type="entry name" value="GATase_2_dom"/>
</dbReference>
<accession>A0A7R7IAZ9</accession>
<dbReference type="PANTHER" id="PTHR43284:SF1">
    <property type="entry name" value="ASPARAGINE SYNTHETASE"/>
    <property type="match status" value="1"/>
</dbReference>
<evidence type="ECO:0000256" key="4">
    <source>
        <dbReference type="ARBA" id="ARBA00022741"/>
    </source>
</evidence>
<dbReference type="Pfam" id="PF00733">
    <property type="entry name" value="Asn_synthase"/>
    <property type="match status" value="1"/>
</dbReference>
<evidence type="ECO:0000256" key="2">
    <source>
        <dbReference type="ARBA" id="ARBA00005752"/>
    </source>
</evidence>
<evidence type="ECO:0000313" key="10">
    <source>
        <dbReference type="Proteomes" id="UP000595897"/>
    </source>
</evidence>
<proteinExistence type="inferred from homology"/>
<dbReference type="Gene3D" id="3.60.20.10">
    <property type="entry name" value="Glutamine Phosphoribosylpyrophosphate, subunit 1, domain 1"/>
    <property type="match status" value="1"/>
</dbReference>
<evidence type="ECO:0000259" key="8">
    <source>
        <dbReference type="PROSITE" id="PS51278"/>
    </source>
</evidence>
<comment type="catalytic activity">
    <reaction evidence="7">
        <text>L-aspartate + L-glutamine + ATP + H2O = L-asparagine + L-glutamate + AMP + diphosphate + H(+)</text>
        <dbReference type="Rhea" id="RHEA:12228"/>
        <dbReference type="ChEBI" id="CHEBI:15377"/>
        <dbReference type="ChEBI" id="CHEBI:15378"/>
        <dbReference type="ChEBI" id="CHEBI:29985"/>
        <dbReference type="ChEBI" id="CHEBI:29991"/>
        <dbReference type="ChEBI" id="CHEBI:30616"/>
        <dbReference type="ChEBI" id="CHEBI:33019"/>
        <dbReference type="ChEBI" id="CHEBI:58048"/>
        <dbReference type="ChEBI" id="CHEBI:58359"/>
        <dbReference type="ChEBI" id="CHEBI:456215"/>
        <dbReference type="EC" id="6.3.5.4"/>
    </reaction>
</comment>
<protein>
    <recommendedName>
        <fullName evidence="3">asparagine synthase (glutamine-hydrolyzing)</fullName>
        <ecNumber evidence="3">6.3.5.4</ecNumber>
    </recommendedName>
</protein>
<keyword evidence="5" id="KW-0067">ATP-binding</keyword>
<sequence>MSTLCGMIRTSNRELPIDIFDSMLNYLGKYPGSRVFKSVRNNLCFGNTIQPIITQDYLEQLPRYSLDNQMVIIADAIIDNRGELYRELQPVNRSLEEITNSELILEAYLKWDKEAPKHLVGDFAFAIWNNKKEELYLCRDHVGKRTLYYTQEENLIAFSTLINPLLLVKENIEYSEEWIANYLAVMECLNELDVELTFYEGIKQVPPATYMIFKKDSVEVQKYWNPMEIKPLKLDSDEAYEEAFREIFYEAVNCRIVTDGEVGIMLSGGLDSGSIACVAAKVLDKNAKHLKAYSSIPKSDYIDWLPKGAVANESVYINELASQYTNIDVTYCDSDKLNSYNQIERLRTIQEYPYKYSGNLFWIDRIVQMAKEDGCKVLLDGQSGNYTISYGDITSHIVTLIKKKKFHSAREEIMQYSKVHGRLPKSVFRYFILLYIPKPIKVLFNKGKVKSAKLITHIINKDLADKWDINRYMKLYGMGKYYNKKKSINEVRSFLCNNLLFSQAAASEVRLSIEYGLVRRDPTRDKRVIEFSMSLPAEQFVKDGIERSLIRRAMRGILPDKIRMNMMERGTQSADWIQRLHQDWNNIREEFSKAISDYRIKSFVDTNEMKAMISKMNELPMDDEYYEVQAIMTIINLYRFLV</sequence>
<evidence type="ECO:0000256" key="1">
    <source>
        <dbReference type="ARBA" id="ARBA00005187"/>
    </source>
</evidence>
<evidence type="ECO:0000256" key="3">
    <source>
        <dbReference type="ARBA" id="ARBA00012737"/>
    </source>
</evidence>
<dbReference type="EMBL" id="AP024169">
    <property type="protein sequence ID" value="BCN29028.1"/>
    <property type="molecule type" value="Genomic_DNA"/>
</dbReference>
<dbReference type="Pfam" id="PF13537">
    <property type="entry name" value="GATase_7"/>
    <property type="match status" value="1"/>
</dbReference>
<dbReference type="PANTHER" id="PTHR43284">
    <property type="entry name" value="ASPARAGINE SYNTHETASE (GLUTAMINE-HYDROLYZING)"/>
    <property type="match status" value="1"/>
</dbReference>
<organism evidence="9 10">
    <name type="scientific">Anaeromicropila herbilytica</name>
    <dbReference type="NCBI Taxonomy" id="2785025"/>
    <lineage>
        <taxon>Bacteria</taxon>
        <taxon>Bacillati</taxon>
        <taxon>Bacillota</taxon>
        <taxon>Clostridia</taxon>
        <taxon>Lachnospirales</taxon>
        <taxon>Lachnospiraceae</taxon>
        <taxon>Anaeromicropila</taxon>
    </lineage>
</organism>
<dbReference type="PROSITE" id="PS51278">
    <property type="entry name" value="GATASE_TYPE_2"/>
    <property type="match status" value="1"/>
</dbReference>
<comment type="similarity">
    <text evidence="2">Belongs to the asparagine synthetase family.</text>
</comment>
<keyword evidence="10" id="KW-1185">Reference proteome</keyword>
<dbReference type="PIRSF" id="PIRSF001589">
    <property type="entry name" value="Asn_synthetase_glu-h"/>
    <property type="match status" value="1"/>
</dbReference>
<evidence type="ECO:0000313" key="9">
    <source>
        <dbReference type="EMBL" id="BCN29028.1"/>
    </source>
</evidence>
<dbReference type="InterPro" id="IPR051786">
    <property type="entry name" value="ASN_synthetase/amidase"/>
</dbReference>
<dbReference type="RefSeq" id="WP_271714327.1">
    <property type="nucleotide sequence ID" value="NZ_AP024169.1"/>
</dbReference>
<dbReference type="GO" id="GO:0006529">
    <property type="term" value="P:asparagine biosynthetic process"/>
    <property type="evidence" value="ECO:0007669"/>
    <property type="project" value="UniProtKB-KW"/>
</dbReference>
<feature type="domain" description="Glutamine amidotransferase type-2" evidence="8">
    <location>
        <begin position="5"/>
        <end position="216"/>
    </location>
</feature>
<dbReference type="InterPro" id="IPR001962">
    <property type="entry name" value="Asn_synthase"/>
</dbReference>
<gene>
    <name evidence="9" type="ORF">bsdtb5_03230</name>
</gene>
<dbReference type="EC" id="6.3.5.4" evidence="3"/>
<dbReference type="Proteomes" id="UP000595897">
    <property type="component" value="Chromosome"/>
</dbReference>
<evidence type="ECO:0000256" key="6">
    <source>
        <dbReference type="ARBA" id="ARBA00022888"/>
    </source>
</evidence>
<keyword evidence="4" id="KW-0547">Nucleotide-binding</keyword>
<keyword evidence="6" id="KW-0061">Asparagine biosynthesis</keyword>
<dbReference type="InterPro" id="IPR014729">
    <property type="entry name" value="Rossmann-like_a/b/a_fold"/>
</dbReference>
<evidence type="ECO:0000256" key="7">
    <source>
        <dbReference type="ARBA" id="ARBA00048741"/>
    </source>
</evidence>
<dbReference type="GO" id="GO:0005524">
    <property type="term" value="F:ATP binding"/>
    <property type="evidence" value="ECO:0007669"/>
    <property type="project" value="UniProtKB-KW"/>
</dbReference>
<dbReference type="Gene3D" id="3.40.50.620">
    <property type="entry name" value="HUPs"/>
    <property type="match status" value="2"/>
</dbReference>
<dbReference type="SUPFAM" id="SSF52402">
    <property type="entry name" value="Adenine nucleotide alpha hydrolases-like"/>
    <property type="match status" value="1"/>
</dbReference>
<dbReference type="AlphaFoldDB" id="A0A7R7IAZ9"/>
<dbReference type="InterPro" id="IPR006426">
    <property type="entry name" value="Asn_synth_AEB"/>
</dbReference>
<reference evidence="9 10" key="1">
    <citation type="submission" date="2020-11" db="EMBL/GenBank/DDBJ databases">
        <title>Draft genome sequencing of a Lachnospiraceae strain isolated from anoxic soil subjected to BSD treatment.</title>
        <authorList>
            <person name="Uek A."/>
            <person name="Tonouchi A."/>
        </authorList>
    </citation>
    <scope>NUCLEOTIDE SEQUENCE [LARGE SCALE GENOMIC DNA]</scope>
    <source>
        <strain evidence="9 10">TB5</strain>
    </source>
</reference>
<dbReference type="KEGG" id="ahb:bsdtb5_03230"/>
<name>A0A7R7IAZ9_9FIRM</name>
<evidence type="ECO:0000256" key="5">
    <source>
        <dbReference type="ARBA" id="ARBA00022840"/>
    </source>
</evidence>